<dbReference type="InterPro" id="IPR011010">
    <property type="entry name" value="DNA_brk_join_enz"/>
</dbReference>
<evidence type="ECO:0000256" key="1">
    <source>
        <dbReference type="ARBA" id="ARBA00023172"/>
    </source>
</evidence>
<dbReference type="GO" id="GO:0003677">
    <property type="term" value="F:DNA binding"/>
    <property type="evidence" value="ECO:0007669"/>
    <property type="project" value="InterPro"/>
</dbReference>
<dbReference type="STRING" id="5627.A0A1C7M2J9"/>
<reference evidence="2 3" key="1">
    <citation type="submission" date="2016-03" db="EMBL/GenBank/DDBJ databases">
        <title>Whole genome sequencing of Grifola frondosa 9006-11.</title>
        <authorList>
            <person name="Min B."/>
            <person name="Park H."/>
            <person name="Kim J.-G."/>
            <person name="Cho H."/>
            <person name="Oh Y.-L."/>
            <person name="Kong W.-S."/>
            <person name="Choi I.-G."/>
        </authorList>
    </citation>
    <scope>NUCLEOTIDE SEQUENCE [LARGE SCALE GENOMIC DNA]</scope>
    <source>
        <strain evidence="2 3">9006-11</strain>
    </source>
</reference>
<evidence type="ECO:0008006" key="4">
    <source>
        <dbReference type="Google" id="ProtNLM"/>
    </source>
</evidence>
<dbReference type="InterPro" id="IPR013762">
    <property type="entry name" value="Integrase-like_cat_sf"/>
</dbReference>
<evidence type="ECO:0000313" key="2">
    <source>
        <dbReference type="EMBL" id="OBZ70599.1"/>
    </source>
</evidence>
<organism evidence="2 3">
    <name type="scientific">Grifola frondosa</name>
    <name type="common">Maitake</name>
    <name type="synonym">Polyporus frondosus</name>
    <dbReference type="NCBI Taxonomy" id="5627"/>
    <lineage>
        <taxon>Eukaryota</taxon>
        <taxon>Fungi</taxon>
        <taxon>Dikarya</taxon>
        <taxon>Basidiomycota</taxon>
        <taxon>Agaricomycotina</taxon>
        <taxon>Agaricomycetes</taxon>
        <taxon>Polyporales</taxon>
        <taxon>Grifolaceae</taxon>
        <taxon>Grifola</taxon>
    </lineage>
</organism>
<keyword evidence="1" id="KW-0233">DNA recombination</keyword>
<dbReference type="GO" id="GO:0006310">
    <property type="term" value="P:DNA recombination"/>
    <property type="evidence" value="ECO:0007669"/>
    <property type="project" value="UniProtKB-KW"/>
</dbReference>
<gene>
    <name evidence="2" type="ORF">A0H81_09011</name>
</gene>
<dbReference type="OMA" id="WVITIPR"/>
<sequence length="160" mass="17991">MREVEDRNGLTQTVFRLPRTKAAPEGEDVFWARQDGLADPLAAITNHFTVNDPALTDPLFGYKYKGSFRPLMKHAFTASLGKAAQKAGLQTLQGHGLRIGGTLEYLLRGVPFDVVKSKDRWASDTFTLYLRQHAEILAPYMQATPEVHESFIRYAMPPVR</sequence>
<accession>A0A1C7M2J9</accession>
<dbReference type="AlphaFoldDB" id="A0A1C7M2J9"/>
<dbReference type="Proteomes" id="UP000092993">
    <property type="component" value="Unassembled WGS sequence"/>
</dbReference>
<proteinExistence type="predicted"/>
<name>A0A1C7M2J9_GRIFR</name>
<evidence type="ECO:0000313" key="3">
    <source>
        <dbReference type="Proteomes" id="UP000092993"/>
    </source>
</evidence>
<dbReference type="OrthoDB" id="2794913at2759"/>
<comment type="caution">
    <text evidence="2">The sequence shown here is derived from an EMBL/GenBank/DDBJ whole genome shotgun (WGS) entry which is preliminary data.</text>
</comment>
<dbReference type="SUPFAM" id="SSF56349">
    <property type="entry name" value="DNA breaking-rejoining enzymes"/>
    <property type="match status" value="1"/>
</dbReference>
<protein>
    <recommendedName>
        <fullName evidence="4">Tyr recombinase domain-containing protein</fullName>
    </recommendedName>
</protein>
<dbReference type="EMBL" id="LUGG01000013">
    <property type="protein sequence ID" value="OBZ70599.1"/>
    <property type="molecule type" value="Genomic_DNA"/>
</dbReference>
<dbReference type="GO" id="GO:0015074">
    <property type="term" value="P:DNA integration"/>
    <property type="evidence" value="ECO:0007669"/>
    <property type="project" value="InterPro"/>
</dbReference>
<keyword evidence="3" id="KW-1185">Reference proteome</keyword>
<dbReference type="Gene3D" id="1.10.443.10">
    <property type="entry name" value="Intergrase catalytic core"/>
    <property type="match status" value="1"/>
</dbReference>